<organism evidence="3 4">
    <name type="scientific">Arthroderma benhamiae (strain ATCC MYA-4681 / CBS 112371)</name>
    <name type="common">Trichophyton mentagrophytes</name>
    <dbReference type="NCBI Taxonomy" id="663331"/>
    <lineage>
        <taxon>Eukaryota</taxon>
        <taxon>Fungi</taxon>
        <taxon>Dikarya</taxon>
        <taxon>Ascomycota</taxon>
        <taxon>Pezizomycotina</taxon>
        <taxon>Eurotiomycetes</taxon>
        <taxon>Eurotiomycetidae</taxon>
        <taxon>Onygenales</taxon>
        <taxon>Arthrodermataceae</taxon>
        <taxon>Trichophyton</taxon>
    </lineage>
</organism>
<dbReference type="InterPro" id="IPR025340">
    <property type="entry name" value="DUF4246"/>
</dbReference>
<dbReference type="AlphaFoldDB" id="D4AKW2"/>
<dbReference type="eggNOG" id="ENOG502QQIE">
    <property type="taxonomic scope" value="Eukaryota"/>
</dbReference>
<evidence type="ECO:0000259" key="2">
    <source>
        <dbReference type="Pfam" id="PF21666"/>
    </source>
</evidence>
<dbReference type="Proteomes" id="UP000008866">
    <property type="component" value="Unassembled WGS sequence"/>
</dbReference>
<dbReference type="PANTHER" id="PTHR33119">
    <property type="entry name" value="IFI3P"/>
    <property type="match status" value="1"/>
</dbReference>
<dbReference type="STRING" id="663331.D4AKW2"/>
<dbReference type="GeneID" id="9522151"/>
<dbReference type="KEGG" id="abe:ARB_04958"/>
<feature type="domain" description="DUF4246" evidence="1">
    <location>
        <begin position="51"/>
        <end position="531"/>
    </location>
</feature>
<sequence>MPMITLREHAMIYAMNDITDKPGWEDKVFDQTITAKWRRELLENDTLDITEKMVDWIIAELQYKSEAFKTDAIISALTSGVFKSDSLIPTSLKESLKAAVARLEQVPEAQKDYHPHSKNQVLDLVHPSLFPLVYGRTRIVKDGILNIQDGIAKSGTGEVIPIPNKSETEVPSDGLGPPHISQRMKHPFSDKFQWLPCDVAFGSTNRPGKDSHAQNPSSECTITSYINNLHPDEHKELYGVLEQVIARTIPLWNETLSVGKTRLDYKRINYTECIYDPDPDNIPEKDWPQRLPDENEEDYEQRIEEWGWEIRKVAQPEPGKFVPEEKVNCSDDEKKPLDERKTVNLQRDYGKTGIQVIVKLANIHLTPEDNKYDGGSWHVEGQLVCISLYITFTYFLGKYNNPTLQNEHICASALFYYDSSNITESRLGFRQMVSFYDADDVFYEQDHRSWLNEVFGFEDQESTVQEIGSVLCKEGRLVTFPNSLQHRVHPFELDDPTQPGHRKILALFLVDPNTRIISTANVPAQRADWWDRLMPLHGIAGKLPRELFDEVTSYLDDFPITMEEAKELRLELMEERKAVYSGQEESFHQDTFSLCEH</sequence>
<dbReference type="PANTHER" id="PTHR33119:SF1">
    <property type="entry name" value="FE2OG DIOXYGENASE DOMAIN-CONTAINING PROTEIN"/>
    <property type="match status" value="1"/>
</dbReference>
<protein>
    <submittedName>
        <fullName evidence="3">Uncharacterized protein</fullName>
    </submittedName>
</protein>
<dbReference type="Pfam" id="PF21666">
    <property type="entry name" value="DUF4246_N"/>
    <property type="match status" value="1"/>
</dbReference>
<accession>D4AKW2</accession>
<feature type="domain" description="DUF4246" evidence="2">
    <location>
        <begin position="2"/>
        <end position="40"/>
    </location>
</feature>
<dbReference type="InterPro" id="IPR049192">
    <property type="entry name" value="DUF4246_C"/>
</dbReference>
<evidence type="ECO:0000313" key="4">
    <source>
        <dbReference type="Proteomes" id="UP000008866"/>
    </source>
</evidence>
<proteinExistence type="predicted"/>
<gene>
    <name evidence="3" type="ORF">ARB_04958</name>
</gene>
<dbReference type="OMA" id="QDRHEFI"/>
<dbReference type="RefSeq" id="XP_003016666.1">
    <property type="nucleotide sequence ID" value="XM_003016620.1"/>
</dbReference>
<dbReference type="EMBL" id="ABSU01000002">
    <property type="protein sequence ID" value="EFE36021.1"/>
    <property type="molecule type" value="Genomic_DNA"/>
</dbReference>
<comment type="caution">
    <text evidence="3">The sequence shown here is derived from an EMBL/GenBank/DDBJ whole genome shotgun (WGS) entry which is preliminary data.</text>
</comment>
<dbReference type="InterPro" id="IPR049207">
    <property type="entry name" value="DUF4246_N"/>
</dbReference>
<dbReference type="Pfam" id="PF14033">
    <property type="entry name" value="DUF4246"/>
    <property type="match status" value="1"/>
</dbReference>
<dbReference type="HOGENOM" id="CLU_012066_2_0_1"/>
<name>D4AKW2_ARTBC</name>
<reference evidence="4" key="1">
    <citation type="journal article" date="2011" name="Genome Biol.">
        <title>Comparative and functional genomics provide insights into the pathogenicity of dermatophytic fungi.</title>
        <authorList>
            <person name="Burmester A."/>
            <person name="Shelest E."/>
            <person name="Gloeckner G."/>
            <person name="Heddergott C."/>
            <person name="Schindler S."/>
            <person name="Staib P."/>
            <person name="Heidel A."/>
            <person name="Felder M."/>
            <person name="Petzold A."/>
            <person name="Szafranski K."/>
            <person name="Feuermann M."/>
            <person name="Pedruzzi I."/>
            <person name="Priebe S."/>
            <person name="Groth M."/>
            <person name="Winkler R."/>
            <person name="Li W."/>
            <person name="Kniemeyer O."/>
            <person name="Schroeckh V."/>
            <person name="Hertweck C."/>
            <person name="Hube B."/>
            <person name="White T.C."/>
            <person name="Platzer M."/>
            <person name="Guthke R."/>
            <person name="Heitman J."/>
            <person name="Woestemeyer J."/>
            <person name="Zipfel P.F."/>
            <person name="Monod M."/>
            <person name="Brakhage A.A."/>
        </authorList>
    </citation>
    <scope>NUCLEOTIDE SEQUENCE [LARGE SCALE GENOMIC DNA]</scope>
    <source>
        <strain evidence="4">ATCC MYA-4681 / CBS 112371</strain>
    </source>
</reference>
<evidence type="ECO:0000259" key="1">
    <source>
        <dbReference type="Pfam" id="PF14033"/>
    </source>
</evidence>
<keyword evidence="4" id="KW-1185">Reference proteome</keyword>
<evidence type="ECO:0000313" key="3">
    <source>
        <dbReference type="EMBL" id="EFE36021.1"/>
    </source>
</evidence>